<gene>
    <name evidence="4" type="ORF">S-MbCM7_171</name>
</gene>
<dbReference type="Gene3D" id="3.20.20.70">
    <property type="entry name" value="Aldolase class I"/>
    <property type="match status" value="1"/>
</dbReference>
<evidence type="ECO:0000256" key="3">
    <source>
        <dbReference type="ARBA" id="ARBA00023270"/>
    </source>
</evidence>
<dbReference type="EMBL" id="KF156338">
    <property type="protein sequence ID" value="AHB80585.1"/>
    <property type="molecule type" value="Genomic_DNA"/>
</dbReference>
<keyword evidence="2" id="KW-0963">Cytoplasm</keyword>
<evidence type="ECO:0000313" key="5">
    <source>
        <dbReference type="Proteomes" id="UP000018808"/>
    </source>
</evidence>
<comment type="subcellular location">
    <subcellularLocation>
        <location evidence="1">Cytoplasm</location>
    </subcellularLocation>
</comment>
<evidence type="ECO:0000256" key="1">
    <source>
        <dbReference type="ARBA" id="ARBA00004496"/>
    </source>
</evidence>
<dbReference type="CDD" id="cd00956">
    <property type="entry name" value="Transaldolase_FSA"/>
    <property type="match status" value="1"/>
</dbReference>
<dbReference type="SUPFAM" id="SSF51569">
    <property type="entry name" value="Aldolase"/>
    <property type="match status" value="1"/>
</dbReference>
<sequence>MYLDAATHRSVTKLLNMQIFLDTANYTEIADRYATGLVSGITTNPTLVRKSGVDYFDFIRTLSKDFAFESISAEVDGKNADEMLQNAKQYIAIGSEVTIKLPLTKEGLIACKILSEQGVKTNVTLCFSASQAVMTALAGATYISPFVGRMNDNSFSGVELVRAIGGLYAAKRVETKVLAASLRDVHHVSRCLMYGADVVTLPTSVFDKMYNHVLTDAGLAIFEKDFKEING</sequence>
<dbReference type="Pfam" id="PF00923">
    <property type="entry name" value="TAL_FSA"/>
    <property type="match status" value="1"/>
</dbReference>
<proteinExistence type="predicted"/>
<reference evidence="4 5" key="1">
    <citation type="journal article" date="2014" name="Nature">
        <title>Viral tagging reveals discrete populations in Synechococcus viral genome sequence space.</title>
        <authorList>
            <person name="Deng L."/>
            <person name="Ignacio Espinoza J.C."/>
            <person name="Gregory A.C."/>
            <person name="Poulos B.T."/>
            <person name="Weitz J.S."/>
            <person name="Hugenholtz P."/>
            <person name="Sullivan M.B."/>
        </authorList>
    </citation>
    <scope>NUCLEOTIDE SEQUENCE [LARGE SCALE GENOMIC DNA]</scope>
</reference>
<organism evidence="4 5">
    <name type="scientific">Synechococcus phage ACG-2014h</name>
    <dbReference type="NCBI Taxonomy" id="1340810"/>
    <lineage>
        <taxon>Viruses</taxon>
        <taxon>Duplodnaviria</taxon>
        <taxon>Heunggongvirae</taxon>
        <taxon>Uroviricota</taxon>
        <taxon>Caudoviricetes</taxon>
        <taxon>Pantevenvirales</taxon>
        <taxon>Kyanoviridae</taxon>
        <taxon>Sedonavirus</taxon>
        <taxon>Sedonavirus tusconh</taxon>
    </lineage>
</organism>
<dbReference type="InterPro" id="IPR018225">
    <property type="entry name" value="Transaldolase_AS"/>
</dbReference>
<accession>V5UTB0</accession>
<dbReference type="OrthoDB" id="8715at10239"/>
<dbReference type="KEGG" id="vg:18504747"/>
<name>V5UTB0_9CAUD</name>
<dbReference type="PROSITE" id="PS00958">
    <property type="entry name" value="TRANSALDOLASE_2"/>
    <property type="match status" value="1"/>
</dbReference>
<dbReference type="GO" id="GO:0016832">
    <property type="term" value="F:aldehyde-lyase activity"/>
    <property type="evidence" value="ECO:0007669"/>
    <property type="project" value="InterPro"/>
</dbReference>
<protein>
    <submittedName>
        <fullName evidence="4">Transaldolase-like protein</fullName>
    </submittedName>
</protein>
<evidence type="ECO:0000313" key="4">
    <source>
        <dbReference type="EMBL" id="AHB80585.1"/>
    </source>
</evidence>
<keyword evidence="3" id="KW-0704">Schiff base</keyword>
<keyword evidence="5" id="KW-1185">Reference proteome</keyword>
<dbReference type="InterPro" id="IPR033919">
    <property type="entry name" value="TSA/FSA_arc/bac"/>
</dbReference>
<dbReference type="FunFam" id="3.20.20.70:FF:000018">
    <property type="entry name" value="Probable transaldolase"/>
    <property type="match status" value="1"/>
</dbReference>
<dbReference type="Proteomes" id="UP000018808">
    <property type="component" value="Segment"/>
</dbReference>
<dbReference type="RefSeq" id="YP_009008305.1">
    <property type="nucleotide sequence ID" value="NC_023587.1"/>
</dbReference>
<dbReference type="InterPro" id="IPR001585">
    <property type="entry name" value="TAL/FSA"/>
</dbReference>
<dbReference type="GO" id="GO:0005975">
    <property type="term" value="P:carbohydrate metabolic process"/>
    <property type="evidence" value="ECO:0007669"/>
    <property type="project" value="InterPro"/>
</dbReference>
<dbReference type="InterPro" id="IPR013785">
    <property type="entry name" value="Aldolase_TIM"/>
</dbReference>
<dbReference type="PANTHER" id="PTHR10683:SF40">
    <property type="entry name" value="FRUCTOSE-6-PHOSPHATE ALDOLASE 1-RELATED"/>
    <property type="match status" value="1"/>
</dbReference>
<dbReference type="PROSITE" id="PS01054">
    <property type="entry name" value="TRANSALDOLASE_1"/>
    <property type="match status" value="1"/>
</dbReference>
<dbReference type="PANTHER" id="PTHR10683">
    <property type="entry name" value="TRANSALDOLASE"/>
    <property type="match status" value="1"/>
</dbReference>
<dbReference type="GeneID" id="18504747"/>
<evidence type="ECO:0000256" key="2">
    <source>
        <dbReference type="ARBA" id="ARBA00022490"/>
    </source>
</evidence>